<dbReference type="OrthoDB" id="2682674at2759"/>
<reference evidence="3" key="2">
    <citation type="submission" date="2015-01" db="EMBL/GenBank/DDBJ databases">
        <title>Evolutionary Origins and Diversification of the Mycorrhizal Mutualists.</title>
        <authorList>
            <consortium name="DOE Joint Genome Institute"/>
            <consortium name="Mycorrhizal Genomics Consortium"/>
            <person name="Kohler A."/>
            <person name="Kuo A."/>
            <person name="Nagy L.G."/>
            <person name="Floudas D."/>
            <person name="Copeland A."/>
            <person name="Barry K.W."/>
            <person name="Cichocki N."/>
            <person name="Veneault-Fourrey C."/>
            <person name="LaButti K."/>
            <person name="Lindquist E.A."/>
            <person name="Lipzen A."/>
            <person name="Lundell T."/>
            <person name="Morin E."/>
            <person name="Murat C."/>
            <person name="Riley R."/>
            <person name="Ohm R."/>
            <person name="Sun H."/>
            <person name="Tunlid A."/>
            <person name="Henrissat B."/>
            <person name="Grigoriev I.V."/>
            <person name="Hibbett D.S."/>
            <person name="Martin F."/>
        </authorList>
    </citation>
    <scope>NUCLEOTIDE SEQUENCE [LARGE SCALE GENOMIC DNA]</scope>
    <source>
        <strain evidence="3">Ve08.2h10</strain>
    </source>
</reference>
<dbReference type="HOGENOM" id="CLU_075626_0_0_1"/>
<organism evidence="2 3">
    <name type="scientific">Paxillus rubicundulus Ve08.2h10</name>
    <dbReference type="NCBI Taxonomy" id="930991"/>
    <lineage>
        <taxon>Eukaryota</taxon>
        <taxon>Fungi</taxon>
        <taxon>Dikarya</taxon>
        <taxon>Basidiomycota</taxon>
        <taxon>Agaricomycotina</taxon>
        <taxon>Agaricomycetes</taxon>
        <taxon>Agaricomycetidae</taxon>
        <taxon>Boletales</taxon>
        <taxon>Paxilineae</taxon>
        <taxon>Paxillaceae</taxon>
        <taxon>Paxillus</taxon>
    </lineage>
</organism>
<gene>
    <name evidence="2" type="ORF">PAXRUDRAFT_178187</name>
</gene>
<feature type="non-terminal residue" evidence="2">
    <location>
        <position position="351"/>
    </location>
</feature>
<dbReference type="AlphaFoldDB" id="A0A0D0CDB0"/>
<dbReference type="InParanoid" id="A0A0D0CDB0"/>
<dbReference type="EMBL" id="KN829653">
    <property type="protein sequence ID" value="KIK73528.1"/>
    <property type="molecule type" value="Genomic_DNA"/>
</dbReference>
<keyword evidence="3" id="KW-1185">Reference proteome</keyword>
<dbReference type="Proteomes" id="UP000054538">
    <property type="component" value="Unassembled WGS sequence"/>
</dbReference>
<protein>
    <submittedName>
        <fullName evidence="2">Uncharacterized protein</fullName>
    </submittedName>
</protein>
<evidence type="ECO:0000313" key="3">
    <source>
        <dbReference type="Proteomes" id="UP000054538"/>
    </source>
</evidence>
<proteinExistence type="predicted"/>
<sequence length="351" mass="40127">PPVKVVSRRSWHNLKSQPSCPKQPACKERWDTSIRDHGVHGRPALDSIDDTDLSDSATAALKCEKAKKYKNEDLSGLPHTMKRWKAFLVPQFQDYMATLDNPWEIADTITYAQKLWDANIPKIKHMVRYKNDPLKQHIYNWQSGFAAWAEKAVAMFFDRYPVFDEFKDHATYVEWTVPKPTEEVDDHSCAVLVPPLDYPYMWDEYEDKDPNNLVRKGAFMHECILDTFAFYLETIAHLLASQRCSSYGRWPHAALALATVAVERAFGQWSTGFFLPLPKGECKFSNKFWGYATNEVMESVDQISKKKWEKICEAAKEYVGAHGAKQSKGALCARSGAHSSGRALVYESDTE</sequence>
<accession>A0A0D0CDB0</accession>
<evidence type="ECO:0000313" key="2">
    <source>
        <dbReference type="EMBL" id="KIK73528.1"/>
    </source>
</evidence>
<feature type="region of interest" description="Disordered" evidence="1">
    <location>
        <begin position="1"/>
        <end position="26"/>
    </location>
</feature>
<reference evidence="2 3" key="1">
    <citation type="submission" date="2014-04" db="EMBL/GenBank/DDBJ databases">
        <authorList>
            <consortium name="DOE Joint Genome Institute"/>
            <person name="Kuo A."/>
            <person name="Kohler A."/>
            <person name="Jargeat P."/>
            <person name="Nagy L.G."/>
            <person name="Floudas D."/>
            <person name="Copeland A."/>
            <person name="Barry K.W."/>
            <person name="Cichocki N."/>
            <person name="Veneault-Fourrey C."/>
            <person name="LaButti K."/>
            <person name="Lindquist E.A."/>
            <person name="Lipzen A."/>
            <person name="Lundell T."/>
            <person name="Morin E."/>
            <person name="Murat C."/>
            <person name="Sun H."/>
            <person name="Tunlid A."/>
            <person name="Henrissat B."/>
            <person name="Grigoriev I.V."/>
            <person name="Hibbett D.S."/>
            <person name="Martin F."/>
            <person name="Nordberg H.P."/>
            <person name="Cantor M.N."/>
            <person name="Hua S.X."/>
        </authorList>
    </citation>
    <scope>NUCLEOTIDE SEQUENCE [LARGE SCALE GENOMIC DNA]</scope>
    <source>
        <strain evidence="2 3">Ve08.2h10</strain>
    </source>
</reference>
<name>A0A0D0CDB0_9AGAM</name>
<evidence type="ECO:0000256" key="1">
    <source>
        <dbReference type="SAM" id="MobiDB-lite"/>
    </source>
</evidence>
<feature type="compositionally biased region" description="Basic residues" evidence="1">
    <location>
        <begin position="1"/>
        <end position="12"/>
    </location>
</feature>